<evidence type="ECO:0000313" key="2">
    <source>
        <dbReference type="EMBL" id="KAK9750960.1"/>
    </source>
</evidence>
<dbReference type="PANTHER" id="PTHR31672:SF13">
    <property type="entry name" value="F-BOX PROTEIN CPR30-LIKE"/>
    <property type="match status" value="1"/>
</dbReference>
<dbReference type="Pfam" id="PF00646">
    <property type="entry name" value="F-box"/>
    <property type="match status" value="1"/>
</dbReference>
<comment type="caution">
    <text evidence="2">The sequence shown here is derived from an EMBL/GenBank/DDBJ whole genome shotgun (WGS) entry which is preliminary data.</text>
</comment>
<dbReference type="PANTHER" id="PTHR31672">
    <property type="entry name" value="BNACNNG10540D PROTEIN"/>
    <property type="match status" value="1"/>
</dbReference>
<dbReference type="CDD" id="cd22157">
    <property type="entry name" value="F-box_AtFBW1-like"/>
    <property type="match status" value="1"/>
</dbReference>
<dbReference type="EMBL" id="JBDFQZ010000002">
    <property type="protein sequence ID" value="KAK9750960.1"/>
    <property type="molecule type" value="Genomic_DNA"/>
</dbReference>
<name>A0AAW1MVY4_SAPOF</name>
<dbReference type="NCBIfam" id="TIGR01640">
    <property type="entry name" value="F_box_assoc_1"/>
    <property type="match status" value="1"/>
</dbReference>
<evidence type="ECO:0000313" key="3">
    <source>
        <dbReference type="Proteomes" id="UP001443914"/>
    </source>
</evidence>
<dbReference type="InterPro" id="IPR001810">
    <property type="entry name" value="F-box_dom"/>
</dbReference>
<dbReference type="SMART" id="SM00256">
    <property type="entry name" value="FBOX"/>
    <property type="match status" value="1"/>
</dbReference>
<dbReference type="Gene3D" id="1.20.1280.50">
    <property type="match status" value="1"/>
</dbReference>
<dbReference type="InterPro" id="IPR050796">
    <property type="entry name" value="SCF_F-box_component"/>
</dbReference>
<dbReference type="EMBL" id="JBDFQZ010000002">
    <property type="protein sequence ID" value="KAK9750959.1"/>
    <property type="molecule type" value="Genomic_DNA"/>
</dbReference>
<feature type="domain" description="F-box" evidence="1">
    <location>
        <begin position="25"/>
        <end position="66"/>
    </location>
</feature>
<dbReference type="InterPro" id="IPR036047">
    <property type="entry name" value="F-box-like_dom_sf"/>
</dbReference>
<gene>
    <name evidence="2" type="ORF">RND81_02G232700</name>
</gene>
<keyword evidence="3" id="KW-1185">Reference proteome</keyword>
<dbReference type="Proteomes" id="UP001443914">
    <property type="component" value="Unassembled WGS sequence"/>
</dbReference>
<protein>
    <recommendedName>
        <fullName evidence="1">F-box domain-containing protein</fullName>
    </recommendedName>
</protein>
<dbReference type="InterPro" id="IPR017451">
    <property type="entry name" value="F-box-assoc_interact_dom"/>
</dbReference>
<evidence type="ECO:0000259" key="1">
    <source>
        <dbReference type="SMART" id="SM00256"/>
    </source>
</evidence>
<organism evidence="2 3">
    <name type="scientific">Saponaria officinalis</name>
    <name type="common">Common soapwort</name>
    <name type="synonym">Lychnis saponaria</name>
    <dbReference type="NCBI Taxonomy" id="3572"/>
    <lineage>
        <taxon>Eukaryota</taxon>
        <taxon>Viridiplantae</taxon>
        <taxon>Streptophyta</taxon>
        <taxon>Embryophyta</taxon>
        <taxon>Tracheophyta</taxon>
        <taxon>Spermatophyta</taxon>
        <taxon>Magnoliopsida</taxon>
        <taxon>eudicotyledons</taxon>
        <taxon>Gunneridae</taxon>
        <taxon>Pentapetalae</taxon>
        <taxon>Caryophyllales</taxon>
        <taxon>Caryophyllaceae</taxon>
        <taxon>Caryophylleae</taxon>
        <taxon>Saponaria</taxon>
    </lineage>
</organism>
<reference evidence="2 3" key="1">
    <citation type="submission" date="2024-03" db="EMBL/GenBank/DDBJ databases">
        <title>WGS assembly of Saponaria officinalis var. Norfolk2.</title>
        <authorList>
            <person name="Jenkins J."/>
            <person name="Shu S."/>
            <person name="Grimwood J."/>
            <person name="Barry K."/>
            <person name="Goodstein D."/>
            <person name="Schmutz J."/>
            <person name="Leebens-Mack J."/>
            <person name="Osbourn A."/>
        </authorList>
    </citation>
    <scope>NUCLEOTIDE SEQUENCE [LARGE SCALE GENOMIC DNA]</scope>
    <source>
        <strain evidence="3">cv. Norfolk2</strain>
        <strain evidence="2">JIC</strain>
        <tissue evidence="2">Leaf</tissue>
    </source>
</reference>
<dbReference type="SUPFAM" id="SSF81383">
    <property type="entry name" value="F-box domain"/>
    <property type="match status" value="1"/>
</dbReference>
<sequence length="418" mass="48293">MELANFGEKENIKDEDNRAKKVVTLPNHMILDQILPRLPVKSLLRFKSVCKDWRSTISTPEFEKFRLAFSGSHHQFVLLEDNGWFSPSINNNPNYLMIRESYEYDNKLTRIIGCCNGLVGFITKISDGVRKFIVLNPATRQQVEILGPDDSTGFNSQSCWFWWFGYVSSVDDYYIVGFESFRNEFWTFSWKAGIWKRNLSISHKSARRVNRIDPLKRIGNPALINDSLYWPIDISDVFLNLSTEIVELNLVTEECEIKPQMNFAIGHTRHISLVNLKGCLALHTSSPKGCLDVWMLRQAGDWNSWENVFSQVLRHCRLIYYITTGKLLLGHWKQLMFVDDLSQLQPEDQESHRQREILHNSLVLGYGGVEDYVESMIWPFKRSERLGIVHRCKRAIGFAVSKITAQLAPKHCASSPSP</sequence>
<dbReference type="AlphaFoldDB" id="A0AAW1MVY4"/>
<proteinExistence type="predicted"/>
<accession>A0AAW1MVY4</accession>